<evidence type="ECO:0000256" key="4">
    <source>
        <dbReference type="ARBA" id="ARBA00013040"/>
    </source>
</evidence>
<proteinExistence type="inferred from homology"/>
<name>A0AAR5QIW7_DENPD</name>
<dbReference type="AlphaFoldDB" id="A0AAR5QIW7"/>
<dbReference type="GO" id="GO:0034417">
    <property type="term" value="F:bisphosphoglycerate 3-phosphatase activity"/>
    <property type="evidence" value="ECO:0007669"/>
    <property type="project" value="UniProtKB-EC"/>
</dbReference>
<keyword evidence="8" id="KW-0378">Hydrolase</keyword>
<evidence type="ECO:0000256" key="12">
    <source>
        <dbReference type="ARBA" id="ARBA00043668"/>
    </source>
</evidence>
<evidence type="ECO:0000256" key="16">
    <source>
        <dbReference type="PIRSR" id="PIRSR000894-2"/>
    </source>
</evidence>
<evidence type="ECO:0000256" key="13">
    <source>
        <dbReference type="ARBA" id="ARBA00043671"/>
    </source>
</evidence>
<dbReference type="CTD" id="39841"/>
<evidence type="ECO:0000256" key="17">
    <source>
        <dbReference type="SAM" id="SignalP"/>
    </source>
</evidence>
<dbReference type="EC" id="3.1.3.62" evidence="4"/>
<keyword evidence="6" id="KW-1003">Cell membrane</keyword>
<keyword evidence="10" id="KW-0325">Glycoprotein</keyword>
<dbReference type="CDD" id="cd07061">
    <property type="entry name" value="HP_HAP_like"/>
    <property type="match status" value="1"/>
</dbReference>
<evidence type="ECO:0000256" key="5">
    <source>
        <dbReference type="ARBA" id="ARBA00018097"/>
    </source>
</evidence>
<evidence type="ECO:0000313" key="18">
    <source>
        <dbReference type="EnsemblMetazoa" id="XP_019773092.1"/>
    </source>
</evidence>
<dbReference type="Proteomes" id="UP000019118">
    <property type="component" value="Unassembled WGS sequence"/>
</dbReference>
<evidence type="ECO:0000256" key="3">
    <source>
        <dbReference type="ARBA" id="ARBA00012976"/>
    </source>
</evidence>
<dbReference type="GeneID" id="109546541"/>
<dbReference type="GO" id="GO:0003993">
    <property type="term" value="F:acid phosphatase activity"/>
    <property type="evidence" value="ECO:0007669"/>
    <property type="project" value="TreeGrafter"/>
</dbReference>
<evidence type="ECO:0000256" key="7">
    <source>
        <dbReference type="ARBA" id="ARBA00022729"/>
    </source>
</evidence>
<feature type="chain" id="PRO_5043803893" description="Multiple inositol polyphosphate phosphatase 1" evidence="17">
    <location>
        <begin position="19"/>
        <end position="498"/>
    </location>
</feature>
<reference evidence="18" key="2">
    <citation type="submission" date="2024-08" db="UniProtKB">
        <authorList>
            <consortium name="EnsemblMetazoa"/>
        </authorList>
    </citation>
    <scope>IDENTIFICATION</scope>
</reference>
<evidence type="ECO:0000256" key="1">
    <source>
        <dbReference type="ARBA" id="ARBA00004236"/>
    </source>
</evidence>
<dbReference type="PIRSF" id="PIRSF000894">
    <property type="entry name" value="Acid_phosphatase"/>
    <property type="match status" value="1"/>
</dbReference>
<feature type="signal peptide" evidence="17">
    <location>
        <begin position="1"/>
        <end position="18"/>
    </location>
</feature>
<evidence type="ECO:0000313" key="19">
    <source>
        <dbReference type="Proteomes" id="UP000019118"/>
    </source>
</evidence>
<dbReference type="SUPFAM" id="SSF53254">
    <property type="entry name" value="Phosphoglycerate mutase-like"/>
    <property type="match status" value="1"/>
</dbReference>
<comment type="subcellular location">
    <subcellularLocation>
        <location evidence="1">Cell membrane</location>
    </subcellularLocation>
</comment>
<comment type="catalytic activity">
    <reaction evidence="12">
        <text>1D-myo-inositol 1,2,5,6-tetrakisphosphate + H2O = 1D-myo-inositol 1,2,6-trisphosphate + phosphate</text>
        <dbReference type="Rhea" id="RHEA:77119"/>
        <dbReference type="ChEBI" id="CHEBI:15377"/>
        <dbReference type="ChEBI" id="CHEBI:43474"/>
        <dbReference type="ChEBI" id="CHEBI:195535"/>
        <dbReference type="ChEBI" id="CHEBI:195537"/>
        <dbReference type="EC" id="3.1.3.62"/>
    </reaction>
    <physiologicalReaction direction="left-to-right" evidence="12">
        <dbReference type="Rhea" id="RHEA:77120"/>
    </physiologicalReaction>
</comment>
<feature type="disulfide bond" evidence="16">
    <location>
        <begin position="283"/>
        <end position="298"/>
    </location>
</feature>
<dbReference type="GO" id="GO:0052745">
    <property type="term" value="F:inositol phosphate phosphatase activity"/>
    <property type="evidence" value="ECO:0007669"/>
    <property type="project" value="TreeGrafter"/>
</dbReference>
<accession>A0AAR5QIW7</accession>
<dbReference type="FunFam" id="3.40.50.1240:FF:000014">
    <property type="entry name" value="Multiple inositol polyphosphate phosphatase 1"/>
    <property type="match status" value="1"/>
</dbReference>
<dbReference type="EC" id="3.1.3.80" evidence="3"/>
<feature type="disulfide bond" evidence="16">
    <location>
        <begin position="75"/>
        <end position="414"/>
    </location>
</feature>
<sequence>MNVFIPLILLWTGSQSVAQINLGNGGQFGSFFTPDNDLDDYCYRQDEEPYIYFGTKTSYDSLTRRAGQQHIVPGCQPVQFWSINRHGTRLPKVKKIQKLRKLQDVKDEIVKNYEDRKSYPVIGKLCFDDYNLLRRWRWNDTITEDKAAALTQQGINELKLLARRYKTKFPQLLNQPYNEQNYYFQYTQTDRTHDSYQAYIEGLFDRDFFKVHANTYGNDMLLKAYRNCKEWHEKSDKNPETSQEYRAFLESEDYQKMARQVLRRLGFRSELNVSVIQDIYDMCRFNKAWQVDQPSAWCVAFTKSQLKLLEYGEDLKEYYNTGYGNPLIQNIGCGAVQDMYRKFEKTVQGFSDGNKVTALFTHAATMQAVYSTLGIAKDYEPLKSDNYRKQQRRMWRTSLINPFAANLVAVLYQCQNGNQQGNSFKVMFFLNEIPIEEFLGCSVGICDWATVEKNFQQVVENCNVQAFCDGESSASSQIGSALLSFFAVLMAAFRQHYW</sequence>
<keyword evidence="16" id="KW-1015">Disulfide bond</keyword>
<comment type="similarity">
    <text evidence="2">Belongs to the histidine acid phosphatase family. MINPP1 subfamily.</text>
</comment>
<keyword evidence="7 17" id="KW-0732">Signal</keyword>
<protein>
    <recommendedName>
        <fullName evidence="5">Multiple inositol polyphosphate phosphatase 1</fullName>
        <ecNumber evidence="4">3.1.3.62</ecNumber>
        <ecNumber evidence="3">3.1.3.80</ecNumber>
    </recommendedName>
    <alternativeName>
        <fullName evidence="11">2,3-bisphosphoglycerate 3-phosphatase</fullName>
    </alternativeName>
</protein>
<dbReference type="EnsemblMetazoa" id="XM_019917533.1">
    <property type="protein sequence ID" value="XP_019773092.1"/>
    <property type="gene ID" value="LOC109546541"/>
</dbReference>
<evidence type="ECO:0000256" key="11">
    <source>
        <dbReference type="ARBA" id="ARBA00031642"/>
    </source>
</evidence>
<evidence type="ECO:0000256" key="15">
    <source>
        <dbReference type="ARBA" id="ARBA00043832"/>
    </source>
</evidence>
<organism evidence="18 19">
    <name type="scientific">Dendroctonus ponderosae</name>
    <name type="common">Mountain pine beetle</name>
    <dbReference type="NCBI Taxonomy" id="77166"/>
    <lineage>
        <taxon>Eukaryota</taxon>
        <taxon>Metazoa</taxon>
        <taxon>Ecdysozoa</taxon>
        <taxon>Arthropoda</taxon>
        <taxon>Hexapoda</taxon>
        <taxon>Insecta</taxon>
        <taxon>Pterygota</taxon>
        <taxon>Neoptera</taxon>
        <taxon>Endopterygota</taxon>
        <taxon>Coleoptera</taxon>
        <taxon>Polyphaga</taxon>
        <taxon>Cucujiformia</taxon>
        <taxon>Curculionidae</taxon>
        <taxon>Scolytinae</taxon>
        <taxon>Dendroctonus</taxon>
    </lineage>
</organism>
<dbReference type="KEGG" id="dpa:109546541"/>
<comment type="catalytic activity">
    <reaction evidence="13">
        <text>1D-myo-inositol 1,2,4,5,6-pentakisphosphate + H2O = 1D-myo-inositol 1,2,5,6-tetrakisphosphate + phosphate</text>
        <dbReference type="Rhea" id="RHEA:77115"/>
        <dbReference type="ChEBI" id="CHEBI:15377"/>
        <dbReference type="ChEBI" id="CHEBI:43474"/>
        <dbReference type="ChEBI" id="CHEBI:57798"/>
        <dbReference type="ChEBI" id="CHEBI:195535"/>
        <dbReference type="EC" id="3.1.3.62"/>
    </reaction>
    <physiologicalReaction direction="left-to-right" evidence="13">
        <dbReference type="Rhea" id="RHEA:77116"/>
    </physiologicalReaction>
</comment>
<dbReference type="PANTHER" id="PTHR20963:SF8">
    <property type="entry name" value="MULTIPLE INOSITOL POLYPHOSPHATE PHOSPHATASE 1"/>
    <property type="match status" value="1"/>
</dbReference>
<evidence type="ECO:0000256" key="14">
    <source>
        <dbReference type="ARBA" id="ARBA00043691"/>
    </source>
</evidence>
<evidence type="ECO:0000256" key="2">
    <source>
        <dbReference type="ARBA" id="ARBA00008422"/>
    </source>
</evidence>
<dbReference type="PANTHER" id="PTHR20963">
    <property type="entry name" value="MULTIPLE INOSITOL POLYPHOSPHATE PHOSPHATASE-RELATED"/>
    <property type="match status" value="1"/>
</dbReference>
<dbReference type="InterPro" id="IPR029033">
    <property type="entry name" value="His_PPase_superfam"/>
</dbReference>
<dbReference type="InterPro" id="IPR000560">
    <property type="entry name" value="His_Pase_clade-2"/>
</dbReference>
<dbReference type="Pfam" id="PF00328">
    <property type="entry name" value="His_Phos_2"/>
    <property type="match status" value="1"/>
</dbReference>
<evidence type="ECO:0000256" key="8">
    <source>
        <dbReference type="ARBA" id="ARBA00022801"/>
    </source>
</evidence>
<dbReference type="Gene3D" id="3.40.50.1240">
    <property type="entry name" value="Phosphoglycerate mutase-like"/>
    <property type="match status" value="1"/>
</dbReference>
<dbReference type="InterPro" id="IPR016274">
    <property type="entry name" value="Histidine_acid_Pase_euk"/>
</dbReference>
<evidence type="ECO:0000256" key="6">
    <source>
        <dbReference type="ARBA" id="ARBA00022475"/>
    </source>
</evidence>
<comment type="catalytic activity">
    <reaction evidence="14">
        <text>1D-myo-inositol hexakisphosphate + H2O = 1D-myo-inositol 1,2,4,5,6-pentakisphosphate + phosphate</text>
        <dbReference type="Rhea" id="RHEA:16989"/>
        <dbReference type="ChEBI" id="CHEBI:15377"/>
        <dbReference type="ChEBI" id="CHEBI:43474"/>
        <dbReference type="ChEBI" id="CHEBI:57798"/>
        <dbReference type="ChEBI" id="CHEBI:58130"/>
        <dbReference type="EC" id="3.1.3.62"/>
    </reaction>
    <physiologicalReaction direction="left-to-right" evidence="14">
        <dbReference type="Rhea" id="RHEA:16990"/>
    </physiologicalReaction>
</comment>
<keyword evidence="9" id="KW-0472">Membrane</keyword>
<comment type="catalytic activity">
    <reaction evidence="15">
        <text>(2R)-2,3-bisphosphoglycerate + H2O = (2R)-2-phosphoglycerate + phosphate</text>
        <dbReference type="Rhea" id="RHEA:27381"/>
        <dbReference type="ChEBI" id="CHEBI:15377"/>
        <dbReference type="ChEBI" id="CHEBI:43474"/>
        <dbReference type="ChEBI" id="CHEBI:58248"/>
        <dbReference type="ChEBI" id="CHEBI:58289"/>
        <dbReference type="EC" id="3.1.3.80"/>
    </reaction>
    <physiologicalReaction direction="left-to-right" evidence="15">
        <dbReference type="Rhea" id="RHEA:27382"/>
    </physiologicalReaction>
</comment>
<reference evidence="19" key="1">
    <citation type="journal article" date="2013" name="Genome Biol.">
        <title>Draft genome of the mountain pine beetle, Dendroctonus ponderosae Hopkins, a major forest pest.</title>
        <authorList>
            <person name="Keeling C.I."/>
            <person name="Yuen M.M."/>
            <person name="Liao N.Y."/>
            <person name="Docking T.R."/>
            <person name="Chan S.K."/>
            <person name="Taylor G.A."/>
            <person name="Palmquist D.L."/>
            <person name="Jackman S.D."/>
            <person name="Nguyen A."/>
            <person name="Li M."/>
            <person name="Henderson H."/>
            <person name="Janes J.K."/>
            <person name="Zhao Y."/>
            <person name="Pandoh P."/>
            <person name="Moore R."/>
            <person name="Sperling F.A."/>
            <person name="Huber D.P."/>
            <person name="Birol I."/>
            <person name="Jones S.J."/>
            <person name="Bohlmann J."/>
        </authorList>
    </citation>
    <scope>NUCLEOTIDE SEQUENCE</scope>
</reference>
<evidence type="ECO:0000256" key="10">
    <source>
        <dbReference type="ARBA" id="ARBA00023180"/>
    </source>
</evidence>
<dbReference type="GO" id="GO:0005886">
    <property type="term" value="C:plasma membrane"/>
    <property type="evidence" value="ECO:0007669"/>
    <property type="project" value="UniProtKB-SubCell"/>
</dbReference>
<keyword evidence="19" id="KW-1185">Reference proteome</keyword>
<evidence type="ECO:0000256" key="9">
    <source>
        <dbReference type="ARBA" id="ARBA00023136"/>
    </source>
</evidence>